<evidence type="ECO:0000256" key="1">
    <source>
        <dbReference type="SAM" id="MobiDB-lite"/>
    </source>
</evidence>
<reference evidence="3" key="1">
    <citation type="submission" date="2014-11" db="EMBL/GenBank/DDBJ databases">
        <authorList>
            <person name="Otto D Thomas"/>
            <person name="Naeem Raeece"/>
        </authorList>
    </citation>
    <scope>NUCLEOTIDE SEQUENCE</scope>
</reference>
<evidence type="ECO:0008006" key="4">
    <source>
        <dbReference type="Google" id="ProtNLM"/>
    </source>
</evidence>
<feature type="region of interest" description="Disordered" evidence="1">
    <location>
        <begin position="145"/>
        <end position="166"/>
    </location>
</feature>
<feature type="compositionally biased region" description="Basic residues" evidence="1">
    <location>
        <begin position="90"/>
        <end position="99"/>
    </location>
</feature>
<evidence type="ECO:0000313" key="3">
    <source>
        <dbReference type="EMBL" id="CEM23283.1"/>
    </source>
</evidence>
<sequence length="426" mass="44994">MAALFCLLGEPASTAASDANTAPLPNDSDVIDVDNTSHDTEPSTPPTAAAAASSTGAVSGRRWCQREDPPSDNSDDEDFLPALSRSRSTSNRKKAKQGWKVKSSDGHCVHERIMNCLRCGLNFALKIRRSGNRETATIMATLPPGLYKSGNRSGSSSSAGGNGHGARAAASLRVGLAASAAAAAAGVAALSAYNRRNSFGATSTPPRSSSADGNNSTPSHTPTRNWLARVYNLLASVGIVCPGDGGGCLLPVRPKEKPLTMPGGVGKSPVKSSAASTSGTTTVARNRGTNNREKMLLNSGLRGQKRGCRQRLRSLCWVYDAVLLECFSAFARGLRGRGWGGGGIEKRRRNAGLAAGEVFSPPFTLILFDFDDTLFPTSWLQNTFNPNRELNCPTTSTVLQSLPQEQRDRLEDLELSGISLLTQACQ</sequence>
<protein>
    <recommendedName>
        <fullName evidence="4">FCP1 homology domain-containing protein</fullName>
    </recommendedName>
</protein>
<evidence type="ECO:0000256" key="2">
    <source>
        <dbReference type="SAM" id="SignalP"/>
    </source>
</evidence>
<feature type="chain" id="PRO_5005189481" description="FCP1 homology domain-containing protein" evidence="2">
    <location>
        <begin position="17"/>
        <end position="426"/>
    </location>
</feature>
<proteinExistence type="predicted"/>
<feature type="region of interest" description="Disordered" evidence="1">
    <location>
        <begin position="199"/>
        <end position="223"/>
    </location>
</feature>
<gene>
    <name evidence="3" type="ORF">Cvel_560</name>
</gene>
<organism evidence="3">
    <name type="scientific">Chromera velia CCMP2878</name>
    <dbReference type="NCBI Taxonomy" id="1169474"/>
    <lineage>
        <taxon>Eukaryota</taxon>
        <taxon>Sar</taxon>
        <taxon>Alveolata</taxon>
        <taxon>Colpodellida</taxon>
        <taxon>Chromeraceae</taxon>
        <taxon>Chromera</taxon>
    </lineage>
</organism>
<dbReference type="VEuPathDB" id="CryptoDB:Cvel_560"/>
<feature type="signal peptide" evidence="2">
    <location>
        <begin position="1"/>
        <end position="16"/>
    </location>
</feature>
<dbReference type="AlphaFoldDB" id="A0A0G4G4G7"/>
<feature type="compositionally biased region" description="Low complexity" evidence="1">
    <location>
        <begin position="149"/>
        <end position="166"/>
    </location>
</feature>
<accession>A0A0G4G4G7</accession>
<feature type="compositionally biased region" description="Low complexity" evidence="1">
    <location>
        <begin position="272"/>
        <end position="282"/>
    </location>
</feature>
<feature type="region of interest" description="Disordered" evidence="1">
    <location>
        <begin position="14"/>
        <end position="104"/>
    </location>
</feature>
<feature type="region of interest" description="Disordered" evidence="1">
    <location>
        <begin position="260"/>
        <end position="285"/>
    </location>
</feature>
<dbReference type="EMBL" id="CDMZ01000883">
    <property type="protein sequence ID" value="CEM23283.1"/>
    <property type="molecule type" value="Genomic_DNA"/>
</dbReference>
<keyword evidence="2" id="KW-0732">Signal</keyword>
<name>A0A0G4G4G7_9ALVE</name>
<feature type="compositionally biased region" description="Low complexity" evidence="1">
    <location>
        <begin position="46"/>
        <end position="55"/>
    </location>
</feature>